<dbReference type="InterPro" id="IPR016032">
    <property type="entry name" value="Sig_transdc_resp-reg_C-effctor"/>
</dbReference>
<dbReference type="PANTHER" id="PTHR44688">
    <property type="entry name" value="DNA-BINDING TRANSCRIPTIONAL ACTIVATOR DEVR_DOSR"/>
    <property type="match status" value="1"/>
</dbReference>
<dbReference type="Pfam" id="PF25873">
    <property type="entry name" value="WHD_MalT"/>
    <property type="match status" value="1"/>
</dbReference>
<reference evidence="5 6" key="1">
    <citation type="submission" date="2019-06" db="EMBL/GenBank/DDBJ databases">
        <title>Genome sequencing of plant associated microbes to promote plant fitness in Sorghum bicolor and Oryza sativa.</title>
        <authorList>
            <person name="Coleman-Derr D."/>
        </authorList>
    </citation>
    <scope>NUCLEOTIDE SEQUENCE [LARGE SCALE GENOMIC DNA]</scope>
    <source>
        <strain evidence="5 6">KV-663</strain>
    </source>
</reference>
<dbReference type="InterPro" id="IPR036388">
    <property type="entry name" value="WH-like_DNA-bd_sf"/>
</dbReference>
<gene>
    <name evidence="5" type="ORF">FBY41_3318</name>
</gene>
<sequence>MVVPRQLRMTPPGVSVGLIERPRLATLMEARPVTVLAGVAGYGKSTLLAAAAERRPPGGTVWLTLDDTDKDPVRFVGDLLTATTLAGIEPLSDQVEQLRVSSLRAEPLSLVDSLLEALYDSAQPHLLVLDDLQHLAGSVASTTIVDHLLRWAPANLRISMAARVVPPLRLQRLRLEDRLTYLAHDDLAFSLEESTAAVRAAQLDLDLTTVTAIQQATDGWPAGVRMAILAARHRGTATDVSVELRRDQALADYLATEVLASLAPDLRNFVLEASLDEQVCPSLVDAVRGTCTAEALLESCVSAGLFLSRGVPGTHGQWYQWHPLFAAHTQRRLAADHPSLASRLHASAASWWSSVDAPTAIGHALAAGDGEAASRIFSESWLELLLQGRVDAVLSAVDRLPHVSAYRGDAHLAKALVSVQRGETGLARAELDAARISAGTLSEVERTRLEQRTALVELLVTGCDLGLGEAARAGVAMLEELADARTGLDPVVMASVQVLVGMGEARVQQHVETALDLLRTAARTAGTAGLSALELTALAESCIPAITEGQLTEAHDRAVDVLAKAEANGWVGLTTLAPAVVYLGWLDYWRGNLHEARAQLQRSLSMLFPFDWELRGLALHFHAKTCLALGDLAAARASMTQIAALIDAGGAPAWWPRMLAAIEGLLLWAEHEPGRAVELALDPPSGPDYPAAPALRATVLLRAGRPVEALSQLECADSSDAPIQVECLSRCVEAEALAVLGKEDAHLALEKALAAAEPDGLFRPFLAGGAELTALLREHLSHGTSHPEVVTQVLARLADPAQHHTTIWSEQLTEREHVILRYLATNLTNTEIADAEFISVHTAKTHIAHIYRKLGVNNRRSAIRRAAELDLY</sequence>
<dbReference type="GO" id="GO:0016887">
    <property type="term" value="F:ATP hydrolysis activity"/>
    <property type="evidence" value="ECO:0007669"/>
    <property type="project" value="InterPro"/>
</dbReference>
<dbReference type="PROSITE" id="PS50043">
    <property type="entry name" value="HTH_LUXR_2"/>
    <property type="match status" value="1"/>
</dbReference>
<dbReference type="EMBL" id="VFPM01000003">
    <property type="protein sequence ID" value="TQM57966.1"/>
    <property type="molecule type" value="Genomic_DNA"/>
</dbReference>
<dbReference type="Gene3D" id="1.10.10.10">
    <property type="entry name" value="Winged helix-like DNA-binding domain superfamily/Winged helix DNA-binding domain"/>
    <property type="match status" value="1"/>
</dbReference>
<feature type="domain" description="HTH luxR-type" evidence="4">
    <location>
        <begin position="805"/>
        <end position="870"/>
    </location>
</feature>
<evidence type="ECO:0000256" key="2">
    <source>
        <dbReference type="ARBA" id="ARBA00023125"/>
    </source>
</evidence>
<dbReference type="PRINTS" id="PR00038">
    <property type="entry name" value="HTHLUXR"/>
</dbReference>
<dbReference type="InterPro" id="IPR049945">
    <property type="entry name" value="AAA_22"/>
</dbReference>
<dbReference type="InterPro" id="IPR027417">
    <property type="entry name" value="P-loop_NTPase"/>
</dbReference>
<comment type="caution">
    <text evidence="5">The sequence shown here is derived from an EMBL/GenBank/DDBJ whole genome shotgun (WGS) entry which is preliminary data.</text>
</comment>
<dbReference type="Pfam" id="PF00196">
    <property type="entry name" value="GerE"/>
    <property type="match status" value="1"/>
</dbReference>
<keyword evidence="6" id="KW-1185">Reference proteome</keyword>
<evidence type="ECO:0000313" key="5">
    <source>
        <dbReference type="EMBL" id="TQM57966.1"/>
    </source>
</evidence>
<dbReference type="InterPro" id="IPR011990">
    <property type="entry name" value="TPR-like_helical_dom_sf"/>
</dbReference>
<evidence type="ECO:0000256" key="1">
    <source>
        <dbReference type="ARBA" id="ARBA00023015"/>
    </source>
</evidence>
<dbReference type="SUPFAM" id="SSF46894">
    <property type="entry name" value="C-terminal effector domain of the bipartite response regulators"/>
    <property type="match status" value="1"/>
</dbReference>
<dbReference type="RefSeq" id="WP_141845365.1">
    <property type="nucleotide sequence ID" value="NZ_VFPM01000003.1"/>
</dbReference>
<dbReference type="GO" id="GO:0003677">
    <property type="term" value="F:DNA binding"/>
    <property type="evidence" value="ECO:0007669"/>
    <property type="project" value="UniProtKB-KW"/>
</dbReference>
<proteinExistence type="predicted"/>
<dbReference type="Gene3D" id="3.40.50.300">
    <property type="entry name" value="P-loop containing nucleotide triphosphate hydrolases"/>
    <property type="match status" value="1"/>
</dbReference>
<evidence type="ECO:0000256" key="3">
    <source>
        <dbReference type="ARBA" id="ARBA00023163"/>
    </source>
</evidence>
<dbReference type="CDD" id="cd06170">
    <property type="entry name" value="LuxR_C_like"/>
    <property type="match status" value="1"/>
</dbReference>
<protein>
    <submittedName>
        <fullName evidence="5">LuxR family maltose regulon positive regulatory protein</fullName>
    </submittedName>
</protein>
<evidence type="ECO:0000313" key="6">
    <source>
        <dbReference type="Proteomes" id="UP000316747"/>
    </source>
</evidence>
<accession>A0A543HI13</accession>
<dbReference type="SMART" id="SM00421">
    <property type="entry name" value="HTH_LUXR"/>
    <property type="match status" value="1"/>
</dbReference>
<keyword evidence="3" id="KW-0804">Transcription</keyword>
<dbReference type="GO" id="GO:0006355">
    <property type="term" value="P:regulation of DNA-templated transcription"/>
    <property type="evidence" value="ECO:0007669"/>
    <property type="project" value="InterPro"/>
</dbReference>
<name>A0A543HI13_9MICO</name>
<dbReference type="Pfam" id="PF13401">
    <property type="entry name" value="AAA_22"/>
    <property type="match status" value="1"/>
</dbReference>
<dbReference type="AlphaFoldDB" id="A0A543HI13"/>
<keyword evidence="1" id="KW-0805">Transcription regulation</keyword>
<dbReference type="Proteomes" id="UP000316747">
    <property type="component" value="Unassembled WGS sequence"/>
</dbReference>
<dbReference type="OrthoDB" id="134985at2"/>
<dbReference type="InterPro" id="IPR000792">
    <property type="entry name" value="Tscrpt_reg_LuxR_C"/>
</dbReference>
<organism evidence="5 6">
    <name type="scientific">Humibacillus xanthopallidus</name>
    <dbReference type="NCBI Taxonomy" id="412689"/>
    <lineage>
        <taxon>Bacteria</taxon>
        <taxon>Bacillati</taxon>
        <taxon>Actinomycetota</taxon>
        <taxon>Actinomycetes</taxon>
        <taxon>Micrococcales</taxon>
        <taxon>Intrasporangiaceae</taxon>
        <taxon>Humibacillus</taxon>
    </lineage>
</organism>
<evidence type="ECO:0000259" key="4">
    <source>
        <dbReference type="PROSITE" id="PS50043"/>
    </source>
</evidence>
<keyword evidence="2" id="KW-0238">DNA-binding</keyword>
<dbReference type="PANTHER" id="PTHR44688:SF16">
    <property type="entry name" value="DNA-BINDING TRANSCRIPTIONAL ACTIVATOR DEVR_DOSR"/>
    <property type="match status" value="1"/>
</dbReference>
<dbReference type="Gene3D" id="1.25.40.10">
    <property type="entry name" value="Tetratricopeptide repeat domain"/>
    <property type="match status" value="1"/>
</dbReference>
<dbReference type="InterPro" id="IPR059106">
    <property type="entry name" value="WHD_MalT"/>
</dbReference>
<dbReference type="SUPFAM" id="SSF52540">
    <property type="entry name" value="P-loop containing nucleoside triphosphate hydrolases"/>
    <property type="match status" value="1"/>
</dbReference>